<keyword evidence="2 6" id="KW-0349">Heme</keyword>
<evidence type="ECO:0000256" key="1">
    <source>
        <dbReference type="ARBA" id="ARBA00010617"/>
    </source>
</evidence>
<keyword evidence="8" id="KW-0812">Transmembrane</keyword>
<evidence type="ECO:0000256" key="7">
    <source>
        <dbReference type="RuleBase" id="RU000461"/>
    </source>
</evidence>
<evidence type="ECO:0000256" key="2">
    <source>
        <dbReference type="ARBA" id="ARBA00022617"/>
    </source>
</evidence>
<dbReference type="PRINTS" id="PR00463">
    <property type="entry name" value="EP450I"/>
</dbReference>
<dbReference type="InterPro" id="IPR001128">
    <property type="entry name" value="Cyt_P450"/>
</dbReference>
<dbReference type="FunFam" id="1.10.630.10:FF:000038">
    <property type="entry name" value="Cytochrome P450 84A1"/>
    <property type="match status" value="1"/>
</dbReference>
<dbReference type="GO" id="GO:0016705">
    <property type="term" value="F:oxidoreductase activity, acting on paired donors, with incorporation or reduction of molecular oxygen"/>
    <property type="evidence" value="ECO:0007669"/>
    <property type="project" value="InterPro"/>
</dbReference>
<comment type="similarity">
    <text evidence="1 7">Belongs to the cytochrome P450 family.</text>
</comment>
<dbReference type="InterPro" id="IPR002401">
    <property type="entry name" value="Cyt_P450_E_grp-I"/>
</dbReference>
<dbReference type="PROSITE" id="PS00086">
    <property type="entry name" value="CYTOCHROME_P450"/>
    <property type="match status" value="1"/>
</dbReference>
<dbReference type="AlphaFoldDB" id="C5XDQ2"/>
<keyword evidence="5 6" id="KW-0408">Iron</keyword>
<proteinExistence type="inferred from homology"/>
<name>C5XDQ2_SORBI</name>
<dbReference type="GO" id="GO:0020037">
    <property type="term" value="F:heme binding"/>
    <property type="evidence" value="ECO:0007669"/>
    <property type="project" value="InterPro"/>
</dbReference>
<keyword evidence="4 7" id="KW-0560">Oxidoreductase</keyword>
<keyword evidence="8" id="KW-1133">Transmembrane helix</keyword>
<keyword evidence="10" id="KW-1185">Reference proteome</keyword>
<reference evidence="9 10" key="1">
    <citation type="journal article" date="2009" name="Nature">
        <title>The Sorghum bicolor genome and the diversification of grasses.</title>
        <authorList>
            <person name="Paterson A.H."/>
            <person name="Bowers J.E."/>
            <person name="Bruggmann R."/>
            <person name="Dubchak I."/>
            <person name="Grimwood J."/>
            <person name="Gundlach H."/>
            <person name="Haberer G."/>
            <person name="Hellsten U."/>
            <person name="Mitros T."/>
            <person name="Poliakov A."/>
            <person name="Schmutz J."/>
            <person name="Spannagl M."/>
            <person name="Tang H."/>
            <person name="Wang X."/>
            <person name="Wicker T."/>
            <person name="Bharti A.K."/>
            <person name="Chapman J."/>
            <person name="Feltus F.A."/>
            <person name="Gowik U."/>
            <person name="Grigoriev I.V."/>
            <person name="Lyons E."/>
            <person name="Maher C.A."/>
            <person name="Martis M."/>
            <person name="Narechania A."/>
            <person name="Otillar R.P."/>
            <person name="Penning B.W."/>
            <person name="Salamov A.A."/>
            <person name="Wang Y."/>
            <person name="Zhang L."/>
            <person name="Carpita N.C."/>
            <person name="Freeling M."/>
            <person name="Gingle A.R."/>
            <person name="Hash C.T."/>
            <person name="Keller B."/>
            <person name="Klein P."/>
            <person name="Kresovich S."/>
            <person name="McCann M.C."/>
            <person name="Ming R."/>
            <person name="Peterson D.G."/>
            <person name="Mehboob-ur-Rahman"/>
            <person name="Ware D."/>
            <person name="Westhoff P."/>
            <person name="Mayer K.F."/>
            <person name="Messing J."/>
            <person name="Rokhsar D.S."/>
        </authorList>
    </citation>
    <scope>NUCLEOTIDE SEQUENCE [LARGE SCALE GENOMIC DNA]</scope>
    <source>
        <strain evidence="10">cv. BTx623</strain>
    </source>
</reference>
<dbReference type="STRING" id="4558.C5XDQ2"/>
<dbReference type="EMBL" id="CM000761">
    <property type="protein sequence ID" value="EER98974.1"/>
    <property type="molecule type" value="Genomic_DNA"/>
</dbReference>
<evidence type="ECO:0000256" key="8">
    <source>
        <dbReference type="SAM" id="Phobius"/>
    </source>
</evidence>
<gene>
    <name evidence="9" type="ORF">SORBI_3002G216100</name>
</gene>
<dbReference type="Pfam" id="PF00067">
    <property type="entry name" value="p450"/>
    <property type="match status" value="1"/>
</dbReference>
<evidence type="ECO:0000313" key="9">
    <source>
        <dbReference type="EMBL" id="EER98974.1"/>
    </source>
</evidence>
<reference evidence="10" key="2">
    <citation type="journal article" date="2018" name="Plant J.">
        <title>The Sorghum bicolor reference genome: improved assembly, gene annotations, a transcriptome atlas, and signatures of genome organization.</title>
        <authorList>
            <person name="McCormick R.F."/>
            <person name="Truong S.K."/>
            <person name="Sreedasyam A."/>
            <person name="Jenkins J."/>
            <person name="Shu S."/>
            <person name="Sims D."/>
            <person name="Kennedy M."/>
            <person name="Amirebrahimi M."/>
            <person name="Weers B.D."/>
            <person name="McKinley B."/>
            <person name="Mattison A."/>
            <person name="Morishige D.T."/>
            <person name="Grimwood J."/>
            <person name="Schmutz J."/>
            <person name="Mullet J.E."/>
        </authorList>
    </citation>
    <scope>NUCLEOTIDE SEQUENCE [LARGE SCALE GENOMIC DNA]</scope>
    <source>
        <strain evidence="10">cv. BTx623</strain>
    </source>
</reference>
<dbReference type="HOGENOM" id="CLU_001570_4_0_1"/>
<dbReference type="PANTHER" id="PTHR47944:SF7">
    <property type="entry name" value="OS09G0264400 PROTEIN"/>
    <property type="match status" value="1"/>
</dbReference>
<dbReference type="GO" id="GO:0005506">
    <property type="term" value="F:iron ion binding"/>
    <property type="evidence" value="ECO:0007669"/>
    <property type="project" value="InterPro"/>
</dbReference>
<protein>
    <submittedName>
        <fullName evidence="9">Uncharacterized protein</fullName>
    </submittedName>
</protein>
<evidence type="ECO:0000256" key="6">
    <source>
        <dbReference type="PIRSR" id="PIRSR602401-1"/>
    </source>
</evidence>
<keyword evidence="7" id="KW-0503">Monooxygenase</keyword>
<sequence length="522" mass="58723">MEQATLAAFFGIVLCAVFFLRTFLLRGHRRAYNPPPGPKPWPIIGNLNLIGELPHRSIHELSKRYGPLMQLRFGSLPVVVGASAEIAKLFLKVNDAAFSDRPRFAVGKYTAYDCSDILWSPFGPYLRQARRICATELFSAKRLESFEHIRDEEVRVLLRQLRQASGRAVRLRDYLQMLTLGVISRIVLGKKYVQEAAAGDGEGDSSAPTVITADEFREMVGEYFELHGVFNVGDFIPWLDCLDLQGYVARMKRMNARFDRFLEHVLDVHNERRRREGGSFVPKDMLDVLLQLADDTDLEVQLSRDNVKAITQDLIVGATDTTANTVEWAISELLKNSKIIAKAMEELNNVVGPDRLVTESDLPRLPYLEALLKETMRVHPPAPLLAPHVAREDTSVDGYDVLAGTVVFVNVWAIGHDPALWDAPGEFRPERFLESKIDMRGQDFQLVPFGSGRRMCPGFNLALKVVALGLANLLHGFQWRLPDGETAAELSMEEVFVLAMPRKFPLKAVVEPRLPARLYMGD</sequence>
<accession>C5XDQ2</accession>
<dbReference type="Proteomes" id="UP000000768">
    <property type="component" value="Chromosome 2"/>
</dbReference>
<organism evidence="9 10">
    <name type="scientific">Sorghum bicolor</name>
    <name type="common">Sorghum</name>
    <name type="synonym">Sorghum vulgare</name>
    <dbReference type="NCBI Taxonomy" id="4558"/>
    <lineage>
        <taxon>Eukaryota</taxon>
        <taxon>Viridiplantae</taxon>
        <taxon>Streptophyta</taxon>
        <taxon>Embryophyta</taxon>
        <taxon>Tracheophyta</taxon>
        <taxon>Spermatophyta</taxon>
        <taxon>Magnoliopsida</taxon>
        <taxon>Liliopsida</taxon>
        <taxon>Poales</taxon>
        <taxon>Poaceae</taxon>
        <taxon>PACMAD clade</taxon>
        <taxon>Panicoideae</taxon>
        <taxon>Andropogonodae</taxon>
        <taxon>Andropogoneae</taxon>
        <taxon>Sorghinae</taxon>
        <taxon>Sorghum</taxon>
    </lineage>
</organism>
<feature type="transmembrane region" description="Helical" evidence="8">
    <location>
        <begin position="6"/>
        <end position="24"/>
    </location>
</feature>
<dbReference type="Gramene" id="EER98974">
    <property type="protein sequence ID" value="EER98974"/>
    <property type="gene ID" value="SORBI_3002G216100"/>
</dbReference>
<dbReference type="PRINTS" id="PR00385">
    <property type="entry name" value="P450"/>
</dbReference>
<comment type="cofactor">
    <cofactor evidence="6">
        <name>heme</name>
        <dbReference type="ChEBI" id="CHEBI:30413"/>
    </cofactor>
</comment>
<dbReference type="InterPro" id="IPR036396">
    <property type="entry name" value="Cyt_P450_sf"/>
</dbReference>
<evidence type="ECO:0000256" key="4">
    <source>
        <dbReference type="ARBA" id="ARBA00023002"/>
    </source>
</evidence>
<evidence type="ECO:0000256" key="3">
    <source>
        <dbReference type="ARBA" id="ARBA00022723"/>
    </source>
</evidence>
<evidence type="ECO:0000313" key="10">
    <source>
        <dbReference type="Proteomes" id="UP000000768"/>
    </source>
</evidence>
<feature type="binding site" description="axial binding residue" evidence="6">
    <location>
        <position position="456"/>
    </location>
    <ligand>
        <name>heme</name>
        <dbReference type="ChEBI" id="CHEBI:30413"/>
    </ligand>
    <ligandPart>
        <name>Fe</name>
        <dbReference type="ChEBI" id="CHEBI:18248"/>
    </ligandPart>
</feature>
<dbReference type="OrthoDB" id="2789670at2759"/>
<dbReference type="PANTHER" id="PTHR47944">
    <property type="entry name" value="CYTOCHROME P450 98A9"/>
    <property type="match status" value="1"/>
</dbReference>
<keyword evidence="3 6" id="KW-0479">Metal-binding</keyword>
<dbReference type="Gene3D" id="1.10.630.10">
    <property type="entry name" value="Cytochrome P450"/>
    <property type="match status" value="1"/>
</dbReference>
<evidence type="ECO:0000256" key="5">
    <source>
        <dbReference type="ARBA" id="ARBA00023004"/>
    </source>
</evidence>
<dbReference type="InterPro" id="IPR017972">
    <property type="entry name" value="Cyt_P450_CS"/>
</dbReference>
<dbReference type="KEGG" id="sbi:8080996"/>
<dbReference type="InParanoid" id="C5XDQ2"/>
<dbReference type="eggNOG" id="KOG0156">
    <property type="taxonomic scope" value="Eukaryota"/>
</dbReference>
<keyword evidence="8" id="KW-0472">Membrane</keyword>
<dbReference type="GO" id="GO:0004497">
    <property type="term" value="F:monooxygenase activity"/>
    <property type="evidence" value="ECO:0007669"/>
    <property type="project" value="UniProtKB-KW"/>
</dbReference>
<dbReference type="CDD" id="cd20618">
    <property type="entry name" value="CYP71_clan"/>
    <property type="match status" value="1"/>
</dbReference>
<dbReference type="SUPFAM" id="SSF48264">
    <property type="entry name" value="Cytochrome P450"/>
    <property type="match status" value="1"/>
</dbReference>
<dbReference type="OMA" id="LAMPRKF"/>